<comment type="caution">
    <text evidence="3">The sequence shown here is derived from an EMBL/GenBank/DDBJ whole genome shotgun (WGS) entry which is preliminary data.</text>
</comment>
<feature type="region of interest" description="Disordered" evidence="1">
    <location>
        <begin position="148"/>
        <end position="170"/>
    </location>
</feature>
<dbReference type="OrthoDB" id="5245206at2759"/>
<dbReference type="EMBL" id="MCFA01000025">
    <property type="protein sequence ID" value="ORY15399.1"/>
    <property type="molecule type" value="Genomic_DNA"/>
</dbReference>
<evidence type="ECO:0000313" key="3">
    <source>
        <dbReference type="EMBL" id="ORY15399.1"/>
    </source>
</evidence>
<feature type="transmembrane region" description="Helical" evidence="2">
    <location>
        <begin position="6"/>
        <end position="29"/>
    </location>
</feature>
<dbReference type="AlphaFoldDB" id="A0A1Y1ZYS0"/>
<evidence type="ECO:0000313" key="4">
    <source>
        <dbReference type="Proteomes" id="UP000193144"/>
    </source>
</evidence>
<feature type="region of interest" description="Disordered" evidence="1">
    <location>
        <begin position="546"/>
        <end position="595"/>
    </location>
</feature>
<keyword evidence="2" id="KW-0472">Membrane</keyword>
<keyword evidence="2" id="KW-0812">Transmembrane</keyword>
<reference evidence="3 4" key="1">
    <citation type="submission" date="2016-07" db="EMBL/GenBank/DDBJ databases">
        <title>Pervasive Adenine N6-methylation of Active Genes in Fungi.</title>
        <authorList>
            <consortium name="DOE Joint Genome Institute"/>
            <person name="Mondo S.J."/>
            <person name="Dannebaum R.O."/>
            <person name="Kuo R.C."/>
            <person name="Labutti K."/>
            <person name="Haridas S."/>
            <person name="Kuo A."/>
            <person name="Salamov A."/>
            <person name="Ahrendt S.R."/>
            <person name="Lipzen A."/>
            <person name="Sullivan W."/>
            <person name="Andreopoulos W.B."/>
            <person name="Clum A."/>
            <person name="Lindquist E."/>
            <person name="Daum C."/>
            <person name="Ramamoorthy G.K."/>
            <person name="Gryganskyi A."/>
            <person name="Culley D."/>
            <person name="Magnuson J.K."/>
            <person name="James T.Y."/>
            <person name="O'Malley M.A."/>
            <person name="Stajich J.E."/>
            <person name="Spatafora J.W."/>
            <person name="Visel A."/>
            <person name="Grigoriev I.V."/>
        </authorList>
    </citation>
    <scope>NUCLEOTIDE SEQUENCE [LARGE SCALE GENOMIC DNA]</scope>
    <source>
        <strain evidence="3 4">CBS 115471</strain>
    </source>
</reference>
<name>A0A1Y1ZYS0_9PLEO</name>
<feature type="compositionally biased region" description="Low complexity" evidence="1">
    <location>
        <begin position="546"/>
        <end position="592"/>
    </location>
</feature>
<protein>
    <submittedName>
        <fullName evidence="3">Uncharacterized protein</fullName>
    </submittedName>
</protein>
<organism evidence="3 4">
    <name type="scientific">Clohesyomyces aquaticus</name>
    <dbReference type="NCBI Taxonomy" id="1231657"/>
    <lineage>
        <taxon>Eukaryota</taxon>
        <taxon>Fungi</taxon>
        <taxon>Dikarya</taxon>
        <taxon>Ascomycota</taxon>
        <taxon>Pezizomycotina</taxon>
        <taxon>Dothideomycetes</taxon>
        <taxon>Pleosporomycetidae</taxon>
        <taxon>Pleosporales</taxon>
        <taxon>Lindgomycetaceae</taxon>
        <taxon>Clohesyomyces</taxon>
    </lineage>
</organism>
<evidence type="ECO:0000256" key="2">
    <source>
        <dbReference type="SAM" id="Phobius"/>
    </source>
</evidence>
<keyword evidence="2" id="KW-1133">Transmembrane helix</keyword>
<accession>A0A1Y1ZYS0</accession>
<proteinExistence type="predicted"/>
<dbReference type="Proteomes" id="UP000193144">
    <property type="component" value="Unassembled WGS sequence"/>
</dbReference>
<sequence>MLTKYIVALCILLELTVVSIMLLTTRYLWTLKASKDPEDATTYSLDPKKPSDLFSGDTGLMKLFVPRKEVGVQIPTLSGVIAAGDEGVFTSALFEGLQGSPGEVSLDVLLDHFAAQLARRPMTERSSYPTAMASFLSNRGYGIRRSLSVKTNRAGSGRPTRPQRKSVDLTEKGLSRVLSRKTNPVLVETQSGLLLDSSMARDSKLSSRPSWTEQIQPSRTHDGIASTTVMPEELQSFSLILGAPISSAQPLVNPEKSATLVGEGAFGISILGSLAEDGAYQLSLHKRKLGISERSSRGSYSTLFAKHLATGSLPFSQNAETVNTILITNETLSRIKSGTPLQIEKPLPAQTASPNATFLSKLPNSRSVAFHTLCPSPSSSPSTSPLLTTISALPFTGGLVPLASSPLIRTIQFISSGGLPPGRLLQRLDALIDKTHRQAPHLRLFGPLFDERNAGALYREHQKLGKMGIGKLVEESVADKVARIQRYTTLLERLMAMAVRSDMSPSDVLKKVQEATTRELERAYADAQIAFCEDLFDPSAPAIPRRSANRVSSSSAGSGSRSSVSAEPSLRSDASTPSPSSARSAFSPRPSSTFQTPNLAQRVERMLKADAPLDVQSIAVVARLVLVAWTLCVGVVAWEDEDDGVRVADLGGFARVGEMVLS</sequence>
<evidence type="ECO:0000256" key="1">
    <source>
        <dbReference type="SAM" id="MobiDB-lite"/>
    </source>
</evidence>
<gene>
    <name evidence="3" type="ORF">BCR34DRAFT_558754</name>
</gene>
<keyword evidence="4" id="KW-1185">Reference proteome</keyword>